<comment type="caution">
    <text evidence="5">The sequence shown here is derived from an EMBL/GenBank/DDBJ whole genome shotgun (WGS) entry which is preliminary data.</text>
</comment>
<name>A0A4R0GXZ6_9ACTN</name>
<gene>
    <name evidence="5" type="ORF">E0H45_37860</name>
</gene>
<dbReference type="GO" id="GO:0016829">
    <property type="term" value="F:lyase activity"/>
    <property type="evidence" value="ECO:0007669"/>
    <property type="project" value="UniProtKB-KW"/>
</dbReference>
<dbReference type="RefSeq" id="WP_131346804.1">
    <property type="nucleotide sequence ID" value="NZ_SJJZ01000005.1"/>
</dbReference>
<keyword evidence="1 3" id="KW-0732">Signal</keyword>
<evidence type="ECO:0000259" key="4">
    <source>
        <dbReference type="Pfam" id="PF05426"/>
    </source>
</evidence>
<dbReference type="AlphaFoldDB" id="A0A4R0GXZ6"/>
<proteinExistence type="predicted"/>
<dbReference type="GO" id="GO:0042597">
    <property type="term" value="C:periplasmic space"/>
    <property type="evidence" value="ECO:0007669"/>
    <property type="project" value="InterPro"/>
</dbReference>
<feature type="signal peptide" evidence="3">
    <location>
        <begin position="1"/>
        <end position="31"/>
    </location>
</feature>
<accession>A0A4R0GXZ6</accession>
<sequence>MIRLHRPLLLALTTALIAATAVLAVAQPSTAGPPPAPAAFKHPGVLVDKAQLDFARQQVLAGAQPQKAAYDAMKASSYADLAYTPKPRAIVECGSNSNPNYGCSDERNDALAAYTHALLWYITRDDRYAKKSIEIMDAWSAVLRDHTNSNAPLQTGWSGASFSRAGELIKHTYGGPWTQRVRFETMLRTIYLPEVRNGAGCKNGNWELIMTDAAIGIAVFLDDHAAFNKAISIWRGRLPGYIYETSDGADPKAPTTCPMDTRDEIVDYWQGQSTFTNGLAQETCRDFGHTGWGLTAATHVAETAWHQGVNLYGEAGKRLTDGYYFHTRLENGAAVPPDLCGGTVKLGLGAVTEIVYNHYHNRLGQQMPTTLAYTEAKRPAGANYFFAWETLTHANNPR</sequence>
<evidence type="ECO:0000313" key="6">
    <source>
        <dbReference type="Proteomes" id="UP000292346"/>
    </source>
</evidence>
<dbReference type="Pfam" id="PF05426">
    <property type="entry name" value="Alginate_lyase"/>
    <property type="match status" value="1"/>
</dbReference>
<dbReference type="Gene3D" id="1.50.10.100">
    <property type="entry name" value="Chondroitin AC/alginate lyase"/>
    <property type="match status" value="1"/>
</dbReference>
<organism evidence="5 6">
    <name type="scientific">Kribbella soli</name>
    <dbReference type="NCBI Taxonomy" id="1124743"/>
    <lineage>
        <taxon>Bacteria</taxon>
        <taxon>Bacillati</taxon>
        <taxon>Actinomycetota</taxon>
        <taxon>Actinomycetes</taxon>
        <taxon>Propionibacteriales</taxon>
        <taxon>Kribbellaceae</taxon>
        <taxon>Kribbella</taxon>
    </lineage>
</organism>
<keyword evidence="6" id="KW-1185">Reference proteome</keyword>
<dbReference type="EMBL" id="SJJZ01000005">
    <property type="protein sequence ID" value="TCC02791.1"/>
    <property type="molecule type" value="Genomic_DNA"/>
</dbReference>
<protein>
    <recommendedName>
        <fullName evidence="4">Alginate lyase domain-containing protein</fullName>
    </recommendedName>
</protein>
<dbReference type="Proteomes" id="UP000292346">
    <property type="component" value="Unassembled WGS sequence"/>
</dbReference>
<evidence type="ECO:0000256" key="3">
    <source>
        <dbReference type="SAM" id="SignalP"/>
    </source>
</evidence>
<feature type="chain" id="PRO_5039106353" description="Alginate lyase domain-containing protein" evidence="3">
    <location>
        <begin position="32"/>
        <end position="398"/>
    </location>
</feature>
<dbReference type="OrthoDB" id="3862295at2"/>
<dbReference type="InterPro" id="IPR008397">
    <property type="entry name" value="Alginate_lyase_dom"/>
</dbReference>
<dbReference type="InterPro" id="IPR008929">
    <property type="entry name" value="Chondroitin_lyas"/>
</dbReference>
<keyword evidence="2" id="KW-0456">Lyase</keyword>
<dbReference type="SUPFAM" id="SSF48230">
    <property type="entry name" value="Chondroitin AC/alginate lyase"/>
    <property type="match status" value="1"/>
</dbReference>
<evidence type="ECO:0000313" key="5">
    <source>
        <dbReference type="EMBL" id="TCC02791.1"/>
    </source>
</evidence>
<evidence type="ECO:0000256" key="2">
    <source>
        <dbReference type="ARBA" id="ARBA00023239"/>
    </source>
</evidence>
<evidence type="ECO:0000256" key="1">
    <source>
        <dbReference type="ARBA" id="ARBA00022729"/>
    </source>
</evidence>
<feature type="domain" description="Alginate lyase" evidence="4">
    <location>
        <begin position="96"/>
        <end position="326"/>
    </location>
</feature>
<reference evidence="5 6" key="1">
    <citation type="submission" date="2019-02" db="EMBL/GenBank/DDBJ databases">
        <title>Kribbella capetownensis sp. nov. and Kribbella speibonae sp. nov., isolated from soil.</title>
        <authorList>
            <person name="Curtis S.M."/>
            <person name="Norton I."/>
            <person name="Everest G.J."/>
            <person name="Meyers P.R."/>
        </authorList>
    </citation>
    <scope>NUCLEOTIDE SEQUENCE [LARGE SCALE GENOMIC DNA]</scope>
    <source>
        <strain evidence="5 6">KCTC 29219</strain>
    </source>
</reference>